<name>A0A1I4UID4_9EURY</name>
<dbReference type="EMBL" id="FOUJ01000007">
    <property type="protein sequence ID" value="SFM88718.1"/>
    <property type="molecule type" value="Genomic_DNA"/>
</dbReference>
<dbReference type="Proteomes" id="UP000198535">
    <property type="component" value="Unassembled WGS sequence"/>
</dbReference>
<accession>A0A1I4UID4</accession>
<keyword evidence="2" id="KW-0969">Cilium</keyword>
<feature type="transmembrane region" description="Helical" evidence="1">
    <location>
        <begin position="20"/>
        <end position="42"/>
    </location>
</feature>
<evidence type="ECO:0000313" key="3">
    <source>
        <dbReference type="Proteomes" id="UP000198535"/>
    </source>
</evidence>
<reference evidence="3" key="1">
    <citation type="submission" date="2016-10" db="EMBL/GenBank/DDBJ databases">
        <authorList>
            <person name="Varghese N."/>
            <person name="Submissions S."/>
        </authorList>
    </citation>
    <scope>NUCLEOTIDE SEQUENCE [LARGE SCALE GENOMIC DNA]</scope>
    <source>
        <strain evidence="3">Mob M</strain>
    </source>
</reference>
<dbReference type="InterPro" id="IPR002774">
    <property type="entry name" value="Flagellin_arc-type"/>
</dbReference>
<dbReference type="OrthoDB" id="183655at2157"/>
<dbReference type="GO" id="GO:0097588">
    <property type="term" value="P:archaeal or bacterial-type flagellum-dependent cell motility"/>
    <property type="evidence" value="ECO:0007669"/>
    <property type="project" value="InterPro"/>
</dbReference>
<keyword evidence="1" id="KW-1133">Transmembrane helix</keyword>
<evidence type="ECO:0000256" key="1">
    <source>
        <dbReference type="SAM" id="Phobius"/>
    </source>
</evidence>
<dbReference type="RefSeq" id="WP_091937873.1">
    <property type="nucleotide sequence ID" value="NZ_FOUJ01000007.1"/>
</dbReference>
<keyword evidence="2" id="KW-0966">Cell projection</keyword>
<gene>
    <name evidence="2" type="ORF">SAMN04488696_2728</name>
</gene>
<organism evidence="2 3">
    <name type="scientific">Methanolobus profundi</name>
    <dbReference type="NCBI Taxonomy" id="487685"/>
    <lineage>
        <taxon>Archaea</taxon>
        <taxon>Methanobacteriati</taxon>
        <taxon>Methanobacteriota</taxon>
        <taxon>Stenosarchaea group</taxon>
        <taxon>Methanomicrobia</taxon>
        <taxon>Methanosarcinales</taxon>
        <taxon>Methanosarcinaceae</taxon>
        <taxon>Methanolobus</taxon>
    </lineage>
</organism>
<evidence type="ECO:0000313" key="2">
    <source>
        <dbReference type="EMBL" id="SFM88718.1"/>
    </source>
</evidence>
<keyword evidence="3" id="KW-1185">Reference proteome</keyword>
<proteinExistence type="predicted"/>
<keyword evidence="1" id="KW-0472">Membrane</keyword>
<dbReference type="PANTHER" id="PTHR42200:SF2">
    <property type="entry name" value="ARCHAEAL FLAGELLA-RELATED PROTEIN F"/>
    <property type="match status" value="1"/>
</dbReference>
<sequence>MRLMLTTERNNLLEDTAADTAITHMIFFIAAIILAISVVAVISGDVQSMMSSSSSSSRLLSDQMRTDITIVNDPEMIPYDNTTQKYTFYAKNTGKTELVPEFITVIVDGILIVPNDVDTSLVDGDVVWRPGDVLTLNVTTVPNPLGSGDHRVLVASENGKSGSMSFKT</sequence>
<dbReference type="GO" id="GO:0005198">
    <property type="term" value="F:structural molecule activity"/>
    <property type="evidence" value="ECO:0007669"/>
    <property type="project" value="InterPro"/>
</dbReference>
<keyword evidence="2" id="KW-0282">Flagellum</keyword>
<protein>
    <submittedName>
        <fullName evidence="2">Flagellar protein FlaG</fullName>
    </submittedName>
</protein>
<dbReference type="PANTHER" id="PTHR42200">
    <property type="entry name" value="ARCHAEAL FLAGELLA-RELATED PROTEIN F-RELATED"/>
    <property type="match status" value="1"/>
</dbReference>
<dbReference type="AlphaFoldDB" id="A0A1I4UID4"/>
<dbReference type="Pfam" id="PF01917">
    <property type="entry name" value="Flagellin_arch-type"/>
    <property type="match status" value="1"/>
</dbReference>
<keyword evidence="1" id="KW-0812">Transmembrane</keyword>
<dbReference type="STRING" id="487685.SAMN04488696_2728"/>